<organism evidence="8 9">
    <name type="scientific">Polychaeton citri CBS 116435</name>
    <dbReference type="NCBI Taxonomy" id="1314669"/>
    <lineage>
        <taxon>Eukaryota</taxon>
        <taxon>Fungi</taxon>
        <taxon>Dikarya</taxon>
        <taxon>Ascomycota</taxon>
        <taxon>Pezizomycotina</taxon>
        <taxon>Dothideomycetes</taxon>
        <taxon>Dothideomycetidae</taxon>
        <taxon>Capnodiales</taxon>
        <taxon>Capnodiaceae</taxon>
        <taxon>Polychaeton</taxon>
    </lineage>
</organism>
<feature type="transmembrane region" description="Helical" evidence="6">
    <location>
        <begin position="241"/>
        <end position="260"/>
    </location>
</feature>
<evidence type="ECO:0000256" key="2">
    <source>
        <dbReference type="ARBA" id="ARBA00022692"/>
    </source>
</evidence>
<feature type="transmembrane region" description="Helical" evidence="6">
    <location>
        <begin position="178"/>
        <end position="200"/>
    </location>
</feature>
<feature type="transmembrane region" description="Helical" evidence="6">
    <location>
        <begin position="127"/>
        <end position="148"/>
    </location>
</feature>
<dbReference type="Pfam" id="PF07690">
    <property type="entry name" value="MFS_1"/>
    <property type="match status" value="1"/>
</dbReference>
<dbReference type="GO" id="GO:0022857">
    <property type="term" value="F:transmembrane transporter activity"/>
    <property type="evidence" value="ECO:0007669"/>
    <property type="project" value="InterPro"/>
</dbReference>
<keyword evidence="2 6" id="KW-0812">Transmembrane</keyword>
<evidence type="ECO:0000256" key="3">
    <source>
        <dbReference type="ARBA" id="ARBA00022989"/>
    </source>
</evidence>
<evidence type="ECO:0000256" key="1">
    <source>
        <dbReference type="ARBA" id="ARBA00004141"/>
    </source>
</evidence>
<name>A0A9P4UMZ1_9PEZI</name>
<gene>
    <name evidence="8" type="ORF">K431DRAFT_284485</name>
</gene>
<feature type="transmembrane region" description="Helical" evidence="6">
    <location>
        <begin position="153"/>
        <end position="172"/>
    </location>
</feature>
<protein>
    <submittedName>
        <fullName evidence="8">MFS general substrate transporter</fullName>
    </submittedName>
</protein>
<feature type="transmembrane region" description="Helical" evidence="6">
    <location>
        <begin position="390"/>
        <end position="411"/>
    </location>
</feature>
<keyword evidence="4 6" id="KW-0472">Membrane</keyword>
<feature type="transmembrane region" description="Helical" evidence="6">
    <location>
        <begin position="349"/>
        <end position="369"/>
    </location>
</feature>
<feature type="transmembrane region" description="Helical" evidence="6">
    <location>
        <begin position="453"/>
        <end position="473"/>
    </location>
</feature>
<dbReference type="AlphaFoldDB" id="A0A9P4UMZ1"/>
<dbReference type="Proteomes" id="UP000799441">
    <property type="component" value="Unassembled WGS sequence"/>
</dbReference>
<evidence type="ECO:0000256" key="5">
    <source>
        <dbReference type="SAM" id="MobiDB-lite"/>
    </source>
</evidence>
<evidence type="ECO:0000256" key="6">
    <source>
        <dbReference type="SAM" id="Phobius"/>
    </source>
</evidence>
<evidence type="ECO:0000313" key="9">
    <source>
        <dbReference type="Proteomes" id="UP000799441"/>
    </source>
</evidence>
<dbReference type="InterPro" id="IPR020846">
    <property type="entry name" value="MFS_dom"/>
</dbReference>
<dbReference type="PANTHER" id="PTHR23502:SF187">
    <property type="entry name" value="TRANSPORTER, PUTATIVE (AFU_ORTHOLOGUE AFUA_2G17840)-RELATED"/>
    <property type="match status" value="1"/>
</dbReference>
<feature type="transmembrane region" description="Helical" evidence="6">
    <location>
        <begin position="212"/>
        <end position="235"/>
    </location>
</feature>
<feature type="transmembrane region" description="Helical" evidence="6">
    <location>
        <begin position="87"/>
        <end position="107"/>
    </location>
</feature>
<feature type="transmembrane region" description="Helical" evidence="6">
    <location>
        <begin position="417"/>
        <end position="441"/>
    </location>
</feature>
<comment type="subcellular location">
    <subcellularLocation>
        <location evidence="1">Membrane</location>
        <topology evidence="1">Multi-pass membrane protein</topology>
    </subcellularLocation>
</comment>
<dbReference type="SUPFAM" id="SSF103473">
    <property type="entry name" value="MFS general substrate transporter"/>
    <property type="match status" value="1"/>
</dbReference>
<reference evidence="8" key="1">
    <citation type="journal article" date="2020" name="Stud. Mycol.">
        <title>101 Dothideomycetes genomes: a test case for predicting lifestyles and emergence of pathogens.</title>
        <authorList>
            <person name="Haridas S."/>
            <person name="Albert R."/>
            <person name="Binder M."/>
            <person name="Bloem J."/>
            <person name="Labutti K."/>
            <person name="Salamov A."/>
            <person name="Andreopoulos B."/>
            <person name="Baker S."/>
            <person name="Barry K."/>
            <person name="Bills G."/>
            <person name="Bluhm B."/>
            <person name="Cannon C."/>
            <person name="Castanera R."/>
            <person name="Culley D."/>
            <person name="Daum C."/>
            <person name="Ezra D."/>
            <person name="Gonzalez J."/>
            <person name="Henrissat B."/>
            <person name="Kuo A."/>
            <person name="Liang C."/>
            <person name="Lipzen A."/>
            <person name="Lutzoni F."/>
            <person name="Magnuson J."/>
            <person name="Mondo S."/>
            <person name="Nolan M."/>
            <person name="Ohm R."/>
            <person name="Pangilinan J."/>
            <person name="Park H.-J."/>
            <person name="Ramirez L."/>
            <person name="Alfaro M."/>
            <person name="Sun H."/>
            <person name="Tritt A."/>
            <person name="Yoshinaga Y."/>
            <person name="Zwiers L.-H."/>
            <person name="Turgeon B."/>
            <person name="Goodwin S."/>
            <person name="Spatafora J."/>
            <person name="Crous P."/>
            <person name="Grigoriev I."/>
        </authorList>
    </citation>
    <scope>NUCLEOTIDE SEQUENCE</scope>
    <source>
        <strain evidence="8">CBS 116435</strain>
    </source>
</reference>
<comment type="caution">
    <text evidence="8">The sequence shown here is derived from an EMBL/GenBank/DDBJ whole genome shotgun (WGS) entry which is preliminary data.</text>
</comment>
<keyword evidence="3 6" id="KW-1133">Transmembrane helix</keyword>
<proteinExistence type="predicted"/>
<sequence>MGPDTPISPTSPADTLYSDEKGQPFAIQSGLEERIGANEGYVLDAGRHGSDIGDLKTTEDGKTVLIPQPTDSPDDPLNWSTRKKHTILFLISAIAFLPDFGSSMGAVTLIPQSKYWDLPEAIVQHNLVGNLFCLGAGGLFTVALSHYFGRLPVLFYFQILAFVTSIWCAVAVSFESFLAARIVNGFFAIVAQAGGLMWIKDIFFFHEHPRKINIWSGGVILSPYLGPLTAAFITWRTTWRWAYWVYTMLNGVGIILIVLLGEESYFARDAPPNKRRSWNSRLLRLVGFEKHTTASALTAVARPAIAISKIPVLMVVIYYFLNFAWIIGVNATISTWLTEFYGFKPWNLGLFYFAPIVGSILGELVGHFLHDAVGSFYARRRGRIDAEVRLILCYLASVLMGVGVLVLGFALQHRWHYMAVAVFAAMQVVGIMIATTAVNAYLLDSYPEGSGEVCAWINVGRTMGGFMATYIEIPWIQEHGTAAPLGIQAGITFAASVIPIFLQVFGKRIRQWQGEMKFPS</sequence>
<dbReference type="Gene3D" id="1.20.1250.20">
    <property type="entry name" value="MFS general substrate transporter like domains"/>
    <property type="match status" value="1"/>
</dbReference>
<feature type="transmembrane region" description="Helical" evidence="6">
    <location>
        <begin position="485"/>
        <end position="506"/>
    </location>
</feature>
<dbReference type="GO" id="GO:0005886">
    <property type="term" value="C:plasma membrane"/>
    <property type="evidence" value="ECO:0007669"/>
    <property type="project" value="TreeGrafter"/>
</dbReference>
<evidence type="ECO:0000256" key="4">
    <source>
        <dbReference type="ARBA" id="ARBA00023136"/>
    </source>
</evidence>
<feature type="domain" description="Major facilitator superfamily (MFS) profile" evidence="7">
    <location>
        <begin position="87"/>
        <end position="507"/>
    </location>
</feature>
<feature type="region of interest" description="Disordered" evidence="5">
    <location>
        <begin position="1"/>
        <end position="20"/>
    </location>
</feature>
<evidence type="ECO:0000259" key="7">
    <source>
        <dbReference type="PROSITE" id="PS50850"/>
    </source>
</evidence>
<evidence type="ECO:0000313" key="8">
    <source>
        <dbReference type="EMBL" id="KAF2721797.1"/>
    </source>
</evidence>
<dbReference type="OrthoDB" id="2533084at2759"/>
<keyword evidence="9" id="KW-1185">Reference proteome</keyword>
<dbReference type="EMBL" id="MU003787">
    <property type="protein sequence ID" value="KAF2721797.1"/>
    <property type="molecule type" value="Genomic_DNA"/>
</dbReference>
<feature type="transmembrane region" description="Helical" evidence="6">
    <location>
        <begin position="312"/>
        <end position="337"/>
    </location>
</feature>
<dbReference type="InterPro" id="IPR011701">
    <property type="entry name" value="MFS"/>
</dbReference>
<dbReference type="PANTHER" id="PTHR23502">
    <property type="entry name" value="MAJOR FACILITATOR SUPERFAMILY"/>
    <property type="match status" value="1"/>
</dbReference>
<dbReference type="InterPro" id="IPR036259">
    <property type="entry name" value="MFS_trans_sf"/>
</dbReference>
<dbReference type="PROSITE" id="PS50850">
    <property type="entry name" value="MFS"/>
    <property type="match status" value="1"/>
</dbReference>
<accession>A0A9P4UMZ1</accession>